<keyword evidence="2" id="KW-1185">Reference proteome</keyword>
<gene>
    <name evidence="1" type="ORF">N0F65_001852</name>
</gene>
<feature type="non-terminal residue" evidence="1">
    <location>
        <position position="315"/>
    </location>
</feature>
<reference evidence="1" key="1">
    <citation type="submission" date="2022-11" db="EMBL/GenBank/DDBJ databases">
        <authorList>
            <person name="Morgan W.R."/>
            <person name="Tartar A."/>
        </authorList>
    </citation>
    <scope>NUCLEOTIDE SEQUENCE</scope>
    <source>
        <strain evidence="1">ARSEF 373</strain>
    </source>
</reference>
<evidence type="ECO:0000313" key="2">
    <source>
        <dbReference type="Proteomes" id="UP001146120"/>
    </source>
</evidence>
<dbReference type="Proteomes" id="UP001146120">
    <property type="component" value="Unassembled WGS sequence"/>
</dbReference>
<sequence length="315" mass="35591">MDYLDISSVDSDIDTSLLTKRLFELGCQPIFSTFRDVSAAFGITTSMWRVYFRSKRCPDALLPRPTKTQHQHRVQVVPTSVTVPKEVKTSTEASHFVEKHHTDLVKSKDPTPPTKQDQCTRADAAMKSAEKIVDSCADPDQFVKLAVDNPMAANTAVMTEMAKSSTKVTELATLHFANSVFGATSPTKDVTFRVKWSTNMKTRLPKTRAEVVAAIEELYTLELEDLTRLTLALAFFELFLMCTAPLLFHNDRWIQRLTGQPEAWIPGHHTRFLHPNKLLALLRSDFRAVCHAQMIMVHWDGALFDDLEALRMRPG</sequence>
<proteinExistence type="predicted"/>
<name>A0AAV2YQB2_9STRA</name>
<dbReference type="EMBL" id="DAKRPA010000201">
    <property type="protein sequence ID" value="DAZ95513.1"/>
    <property type="molecule type" value="Genomic_DNA"/>
</dbReference>
<accession>A0AAV2YQB2</accession>
<protein>
    <submittedName>
        <fullName evidence="1">Uncharacterized protein</fullName>
    </submittedName>
</protein>
<organism evidence="1 2">
    <name type="scientific">Lagenidium giganteum</name>
    <dbReference type="NCBI Taxonomy" id="4803"/>
    <lineage>
        <taxon>Eukaryota</taxon>
        <taxon>Sar</taxon>
        <taxon>Stramenopiles</taxon>
        <taxon>Oomycota</taxon>
        <taxon>Peronosporomycetes</taxon>
        <taxon>Pythiales</taxon>
        <taxon>Pythiaceae</taxon>
    </lineage>
</organism>
<reference evidence="1" key="2">
    <citation type="journal article" date="2023" name="Microbiol Resour">
        <title>Decontamination and Annotation of the Draft Genome Sequence of the Oomycete Lagenidium giganteum ARSEF 373.</title>
        <authorList>
            <person name="Morgan W.R."/>
            <person name="Tartar A."/>
        </authorList>
    </citation>
    <scope>NUCLEOTIDE SEQUENCE</scope>
    <source>
        <strain evidence="1">ARSEF 373</strain>
    </source>
</reference>
<dbReference type="AlphaFoldDB" id="A0AAV2YQB2"/>
<comment type="caution">
    <text evidence="1">The sequence shown here is derived from an EMBL/GenBank/DDBJ whole genome shotgun (WGS) entry which is preliminary data.</text>
</comment>
<evidence type="ECO:0000313" key="1">
    <source>
        <dbReference type="EMBL" id="DAZ95513.1"/>
    </source>
</evidence>